<evidence type="ECO:0000313" key="2">
    <source>
        <dbReference type="EMBL" id="MFC7202570.1"/>
    </source>
</evidence>
<proteinExistence type="predicted"/>
<evidence type="ECO:0000256" key="1">
    <source>
        <dbReference type="SAM" id="Phobius"/>
    </source>
</evidence>
<sequence length="63" mass="7037">MPSEERLQSIQRWLMVIALLLSIQTVYSVMNSDGHYSNQLVLFLAGVGLVAIVSLIVSFTDRL</sequence>
<protein>
    <submittedName>
        <fullName evidence="2">Uncharacterized protein</fullName>
    </submittedName>
</protein>
<organism evidence="2 3">
    <name type="scientific">Haloferax namakaokahaiae</name>
    <dbReference type="NCBI Taxonomy" id="1748331"/>
    <lineage>
        <taxon>Archaea</taxon>
        <taxon>Methanobacteriati</taxon>
        <taxon>Methanobacteriota</taxon>
        <taxon>Stenosarchaea group</taxon>
        <taxon>Halobacteria</taxon>
        <taxon>Halobacteriales</taxon>
        <taxon>Haloferacaceae</taxon>
        <taxon>Haloferax</taxon>
    </lineage>
</organism>
<name>A0ABD5ZBX9_9EURY</name>
<dbReference type="RefSeq" id="WP_390221868.1">
    <property type="nucleotide sequence ID" value="NZ_JBHTAA010000001.1"/>
</dbReference>
<feature type="transmembrane region" description="Helical" evidence="1">
    <location>
        <begin position="36"/>
        <end position="59"/>
    </location>
</feature>
<keyword evidence="3" id="KW-1185">Reference proteome</keyword>
<comment type="caution">
    <text evidence="2">The sequence shown here is derived from an EMBL/GenBank/DDBJ whole genome shotgun (WGS) entry which is preliminary data.</text>
</comment>
<dbReference type="AlphaFoldDB" id="A0ABD5ZBX9"/>
<keyword evidence="1" id="KW-0472">Membrane</keyword>
<accession>A0ABD5ZBX9</accession>
<keyword evidence="1" id="KW-0812">Transmembrane</keyword>
<dbReference type="Proteomes" id="UP001596481">
    <property type="component" value="Unassembled WGS sequence"/>
</dbReference>
<evidence type="ECO:0000313" key="3">
    <source>
        <dbReference type="Proteomes" id="UP001596481"/>
    </source>
</evidence>
<dbReference type="EMBL" id="JBHTAA010000001">
    <property type="protein sequence ID" value="MFC7202570.1"/>
    <property type="molecule type" value="Genomic_DNA"/>
</dbReference>
<feature type="transmembrane region" description="Helical" evidence="1">
    <location>
        <begin position="12"/>
        <end position="30"/>
    </location>
</feature>
<reference evidence="2 3" key="1">
    <citation type="journal article" date="2019" name="Int. J. Syst. Evol. Microbiol.">
        <title>The Global Catalogue of Microorganisms (GCM) 10K type strain sequencing project: providing services to taxonomists for standard genome sequencing and annotation.</title>
        <authorList>
            <consortium name="The Broad Institute Genomics Platform"/>
            <consortium name="The Broad Institute Genome Sequencing Center for Infectious Disease"/>
            <person name="Wu L."/>
            <person name="Ma J."/>
        </authorList>
    </citation>
    <scope>NUCLEOTIDE SEQUENCE [LARGE SCALE GENOMIC DNA]</scope>
    <source>
        <strain evidence="2 3">DSM 29988</strain>
    </source>
</reference>
<keyword evidence="1" id="KW-1133">Transmembrane helix</keyword>
<gene>
    <name evidence="2" type="ORF">ACFQJC_03525</name>
</gene>